<evidence type="ECO:0000313" key="4">
    <source>
        <dbReference type="Proteomes" id="UP000735302"/>
    </source>
</evidence>
<dbReference type="AlphaFoldDB" id="A0AAV4BVB8"/>
<comment type="caution">
    <text evidence="3">The sequence shown here is derived from an EMBL/GenBank/DDBJ whole genome shotgun (WGS) entry which is preliminary data.</text>
</comment>
<dbReference type="GO" id="GO:0006644">
    <property type="term" value="P:phospholipid metabolic process"/>
    <property type="evidence" value="ECO:0007669"/>
    <property type="project" value="InterPro"/>
</dbReference>
<keyword evidence="2" id="KW-0472">Membrane</keyword>
<sequence>MEEPVSQDDTNSRNTSDSSAVTGSAVTRISNIRISYICISRGSSNTVAWAVSLEIINLQDSLKLQQEEIYTSYFLRTKFRQIFARYIWPMEATGVEQSINPETNEANELNREGEKSIALDENKVAEDAWWKDTRIWINLIGYVAVTVALVVIKVRPDVMPSTERGFHCEDPDLSYPVRESTVHENTLFISTCSILLMSIFISEGVYAITAEYPTQRSLDNYGEVTLKEKVFLFVNLMTSKLLYAYLGLILTMNLTYNMQHMFSGFRPDFLTICNPKTIQCSASGIGYFKHCSEPDKDKLAELRLKCFEVIDEKNRVRLIEAFNAFPSKDAQDSYLASLITVTEISQHRPCLDEPEKSNSNSYYYKVFTKSDGEPPVDGRGKHTSRLSKMFDELKQRIRDHISSFRGRQSLYSQERTRRLHLPADLNIHKMFLVIKEKHSDDSLPYESYRTIFKTEFNISFGYPRSDTCDQFKAKIEVLIKTSRDIPNEAVRREVE</sequence>
<evidence type="ECO:0000256" key="2">
    <source>
        <dbReference type="SAM" id="Phobius"/>
    </source>
</evidence>
<keyword evidence="4" id="KW-1185">Reference proteome</keyword>
<organism evidence="3 4">
    <name type="scientific">Plakobranchus ocellatus</name>
    <dbReference type="NCBI Taxonomy" id="259542"/>
    <lineage>
        <taxon>Eukaryota</taxon>
        <taxon>Metazoa</taxon>
        <taxon>Spiralia</taxon>
        <taxon>Lophotrochozoa</taxon>
        <taxon>Mollusca</taxon>
        <taxon>Gastropoda</taxon>
        <taxon>Heterobranchia</taxon>
        <taxon>Euthyneura</taxon>
        <taxon>Panpulmonata</taxon>
        <taxon>Sacoglossa</taxon>
        <taxon>Placobranchoidea</taxon>
        <taxon>Plakobranchidae</taxon>
        <taxon>Plakobranchus</taxon>
    </lineage>
</organism>
<dbReference type="GO" id="GO:0046839">
    <property type="term" value="P:phospholipid dephosphorylation"/>
    <property type="evidence" value="ECO:0007669"/>
    <property type="project" value="TreeGrafter"/>
</dbReference>
<accession>A0AAV4BVB8</accession>
<dbReference type="PANTHER" id="PTHR10165">
    <property type="entry name" value="LIPID PHOSPHATE PHOSPHATASE"/>
    <property type="match status" value="1"/>
</dbReference>
<dbReference type="GO" id="GO:0008195">
    <property type="term" value="F:phosphatidate phosphatase activity"/>
    <property type="evidence" value="ECO:0007669"/>
    <property type="project" value="TreeGrafter"/>
</dbReference>
<dbReference type="PANTHER" id="PTHR10165:SF103">
    <property type="entry name" value="PHOSPHOLIPID PHOSPHATASE HOMOLOG 1.2 HOMOLOG"/>
    <property type="match status" value="1"/>
</dbReference>
<feature type="transmembrane region" description="Helical" evidence="2">
    <location>
        <begin position="230"/>
        <end position="256"/>
    </location>
</feature>
<feature type="region of interest" description="Disordered" evidence="1">
    <location>
        <begin position="1"/>
        <end position="20"/>
    </location>
</feature>
<evidence type="ECO:0000313" key="3">
    <source>
        <dbReference type="EMBL" id="GFO24139.1"/>
    </source>
</evidence>
<gene>
    <name evidence="3" type="ORF">PoB_005064400</name>
</gene>
<feature type="transmembrane region" description="Helical" evidence="2">
    <location>
        <begin position="187"/>
        <end position="210"/>
    </location>
</feature>
<dbReference type="EMBL" id="BLXT01005595">
    <property type="protein sequence ID" value="GFO24139.1"/>
    <property type="molecule type" value="Genomic_DNA"/>
</dbReference>
<reference evidence="3 4" key="1">
    <citation type="journal article" date="2021" name="Elife">
        <title>Chloroplast acquisition without the gene transfer in kleptoplastic sea slugs, Plakobranchus ocellatus.</title>
        <authorList>
            <person name="Maeda T."/>
            <person name="Takahashi S."/>
            <person name="Yoshida T."/>
            <person name="Shimamura S."/>
            <person name="Takaki Y."/>
            <person name="Nagai Y."/>
            <person name="Toyoda A."/>
            <person name="Suzuki Y."/>
            <person name="Arimoto A."/>
            <person name="Ishii H."/>
            <person name="Satoh N."/>
            <person name="Nishiyama T."/>
            <person name="Hasebe M."/>
            <person name="Maruyama T."/>
            <person name="Minagawa J."/>
            <person name="Obokata J."/>
            <person name="Shigenobu S."/>
        </authorList>
    </citation>
    <scope>NUCLEOTIDE SEQUENCE [LARGE SCALE GENOMIC DNA]</scope>
</reference>
<evidence type="ECO:0000256" key="1">
    <source>
        <dbReference type="SAM" id="MobiDB-lite"/>
    </source>
</evidence>
<dbReference type="GO" id="GO:0005886">
    <property type="term" value="C:plasma membrane"/>
    <property type="evidence" value="ECO:0007669"/>
    <property type="project" value="TreeGrafter"/>
</dbReference>
<dbReference type="InterPro" id="IPR043216">
    <property type="entry name" value="PAP-like"/>
</dbReference>
<keyword evidence="2" id="KW-0812">Transmembrane</keyword>
<proteinExistence type="predicted"/>
<dbReference type="GO" id="GO:0007165">
    <property type="term" value="P:signal transduction"/>
    <property type="evidence" value="ECO:0007669"/>
    <property type="project" value="TreeGrafter"/>
</dbReference>
<name>A0AAV4BVB8_9GAST</name>
<feature type="compositionally biased region" description="Low complexity" evidence="1">
    <location>
        <begin position="7"/>
        <end position="19"/>
    </location>
</feature>
<dbReference type="Proteomes" id="UP000735302">
    <property type="component" value="Unassembled WGS sequence"/>
</dbReference>
<feature type="transmembrane region" description="Helical" evidence="2">
    <location>
        <begin position="135"/>
        <end position="154"/>
    </location>
</feature>
<keyword evidence="2" id="KW-1133">Transmembrane helix</keyword>
<protein>
    <submittedName>
        <fullName evidence="3">Vitamin B12-dependent ribonucleotide reductase</fullName>
    </submittedName>
</protein>